<dbReference type="Proteomes" id="UP001064048">
    <property type="component" value="Chromosome 15"/>
</dbReference>
<sequence length="752" mass="86952">MNMRSKNVFSFIFFRPWLGIPFGIWIAVSVVYYWWLISRISILETQNKVFKTQLRLSQSVMSKITVDSATLYQVPDIPDESGTLCETIHVALVCMGKCPRLVTPMLKSLLHHRQNPVHFHLIADAASQHTISRIFETWDLPDVKYTTYNAQNSLPRVAWVPNSHYSGIFALVKLLFPDILPSTLKQVIVLDSDITFLCDVVELWAMFRNMSEEQFIGLVENESNWYYDTEPRWPALGRGYNTGVMLLDLTKIRTVIDWTSLWHDAVNENIDRLKVTTLADQDVINAIIKKIPKIVYNISCQYNVQMSTNTLAKNCYGEDVNNVKIIHWNSPKKYNVKIRDVEYFRSIHQSYVNFDGNILREKLHRCYNTEAVTYKTKNSDLCVSFRAAQRTKLRTHLYYMDYSYTGIDNFDVTLVLQLSMDRLQFLERLVKHWEGPLSAAIYLSDCDVAELESFIRDFSDTLSTRKNIGYHLVFKQDSMHYPVNYLRNVALESVNTPYVFLVDVDFVPMAGLYEHLRTAIRLVNPYPQKKCLVVAAFETQRYRLSPPRDKPALLARLAAPRGADVAPFRAREWPRGHRATNYSRWAAATAPYEKDIRASFEWCLVADWRLAVTRRGAGLALDCLPRAPLCHRVEWESDYEPYFVVHRSVPKYDTRFSGFGWNKVSHSVELRALGYRAVVLPGAFVVHTPHAPSPDITAFRANPHYRLCLALLKNEFMEDLRRKYNITLDDKPDSLYLGQAKSLLLNQAKDSS</sequence>
<keyword evidence="2" id="KW-1185">Reference proteome</keyword>
<name>A0ACC0KWU2_CHOFU</name>
<evidence type="ECO:0000313" key="2">
    <source>
        <dbReference type="Proteomes" id="UP001064048"/>
    </source>
</evidence>
<organism evidence="1 2">
    <name type="scientific">Choristoneura fumiferana</name>
    <name type="common">Spruce budworm moth</name>
    <name type="synonym">Archips fumiferana</name>
    <dbReference type="NCBI Taxonomy" id="7141"/>
    <lineage>
        <taxon>Eukaryota</taxon>
        <taxon>Metazoa</taxon>
        <taxon>Ecdysozoa</taxon>
        <taxon>Arthropoda</taxon>
        <taxon>Hexapoda</taxon>
        <taxon>Insecta</taxon>
        <taxon>Pterygota</taxon>
        <taxon>Neoptera</taxon>
        <taxon>Endopterygota</taxon>
        <taxon>Lepidoptera</taxon>
        <taxon>Glossata</taxon>
        <taxon>Ditrysia</taxon>
        <taxon>Tortricoidea</taxon>
        <taxon>Tortricidae</taxon>
        <taxon>Tortricinae</taxon>
        <taxon>Choristoneura</taxon>
    </lineage>
</organism>
<protein>
    <submittedName>
        <fullName evidence="1">Uncharacterized protein</fullName>
    </submittedName>
</protein>
<accession>A0ACC0KWU2</accession>
<comment type="caution">
    <text evidence="1">The sequence shown here is derived from an EMBL/GenBank/DDBJ whole genome shotgun (WGS) entry which is preliminary data.</text>
</comment>
<gene>
    <name evidence="1" type="ORF">MSG28_009312</name>
</gene>
<dbReference type="EMBL" id="CM046115">
    <property type="protein sequence ID" value="KAI8441041.1"/>
    <property type="molecule type" value="Genomic_DNA"/>
</dbReference>
<reference evidence="1 2" key="1">
    <citation type="journal article" date="2022" name="Genome Biol. Evol.">
        <title>The Spruce Budworm Genome: Reconstructing the Evolutionary History of Antifreeze Proteins.</title>
        <authorList>
            <person name="Beliveau C."/>
            <person name="Gagne P."/>
            <person name="Picq S."/>
            <person name="Vernygora O."/>
            <person name="Keeling C.I."/>
            <person name="Pinkney K."/>
            <person name="Doucet D."/>
            <person name="Wen F."/>
            <person name="Johnston J.S."/>
            <person name="Maaroufi H."/>
            <person name="Boyle B."/>
            <person name="Laroche J."/>
            <person name="Dewar K."/>
            <person name="Juretic N."/>
            <person name="Blackburn G."/>
            <person name="Nisole A."/>
            <person name="Brunet B."/>
            <person name="Brandao M."/>
            <person name="Lumley L."/>
            <person name="Duan J."/>
            <person name="Quan G."/>
            <person name="Lucarotti C.J."/>
            <person name="Roe A.D."/>
            <person name="Sperling F.A.H."/>
            <person name="Levesque R.C."/>
            <person name="Cusson M."/>
        </authorList>
    </citation>
    <scope>NUCLEOTIDE SEQUENCE [LARGE SCALE GENOMIC DNA]</scope>
    <source>
        <strain evidence="1">Glfc:IPQL:Cfum</strain>
    </source>
</reference>
<proteinExistence type="predicted"/>
<evidence type="ECO:0000313" key="1">
    <source>
        <dbReference type="EMBL" id="KAI8441041.1"/>
    </source>
</evidence>